<dbReference type="EMBL" id="JBBLXS010000151">
    <property type="protein sequence ID" value="MEK0185798.1"/>
    <property type="molecule type" value="Genomic_DNA"/>
</dbReference>
<gene>
    <name evidence="1" type="ORF">WMG39_13220</name>
</gene>
<dbReference type="Gene3D" id="1.10.10.10">
    <property type="entry name" value="Winged helix-like DNA-binding domain superfamily/Winged helix DNA-binding domain"/>
    <property type="match status" value="1"/>
</dbReference>
<name>A0ABU8YNQ4_9CYAN</name>
<accession>A0ABU8YNQ4</accession>
<comment type="caution">
    <text evidence="1">The sequence shown here is derived from an EMBL/GenBank/DDBJ whole genome shotgun (WGS) entry which is preliminary data.</text>
</comment>
<dbReference type="RefSeq" id="WP_340520093.1">
    <property type="nucleotide sequence ID" value="NZ_JBBLXS010000151.1"/>
</dbReference>
<dbReference type="SUPFAM" id="SSF46689">
    <property type="entry name" value="Homeodomain-like"/>
    <property type="match status" value="1"/>
</dbReference>
<reference evidence="1 2" key="1">
    <citation type="journal article" date="2020" name="Harmful Algae">
        <title>Molecular and morphological characterization of a novel dihydroanatoxin-a producing Microcoleus species (cyanobacteria) from the Russian River, California, USA.</title>
        <authorList>
            <person name="Conklin K.Y."/>
            <person name="Stancheva R."/>
            <person name="Otten T.G."/>
            <person name="Fadness R."/>
            <person name="Boyer G.L."/>
            <person name="Read B."/>
            <person name="Zhang X."/>
            <person name="Sheath R.G."/>
        </authorList>
    </citation>
    <scope>NUCLEOTIDE SEQUENCE [LARGE SCALE GENOMIC DNA]</scope>
    <source>
        <strain evidence="1 2">PTRS2</strain>
    </source>
</reference>
<dbReference type="InterPro" id="IPR007367">
    <property type="entry name" value="DUF433"/>
</dbReference>
<dbReference type="PANTHER" id="PTHR34849">
    <property type="entry name" value="SSL5025 PROTEIN"/>
    <property type="match status" value="1"/>
</dbReference>
<dbReference type="InterPro" id="IPR036388">
    <property type="entry name" value="WH-like_DNA-bd_sf"/>
</dbReference>
<proteinExistence type="predicted"/>
<protein>
    <submittedName>
        <fullName evidence="1">DUF433 domain-containing protein</fullName>
    </submittedName>
</protein>
<dbReference type="Proteomes" id="UP001384579">
    <property type="component" value="Unassembled WGS sequence"/>
</dbReference>
<evidence type="ECO:0000313" key="2">
    <source>
        <dbReference type="Proteomes" id="UP001384579"/>
    </source>
</evidence>
<organism evidence="1 2">
    <name type="scientific">Microcoleus anatoxicus PTRS2</name>
    <dbReference type="NCBI Taxonomy" id="2705321"/>
    <lineage>
        <taxon>Bacteria</taxon>
        <taxon>Bacillati</taxon>
        <taxon>Cyanobacteriota</taxon>
        <taxon>Cyanophyceae</taxon>
        <taxon>Oscillatoriophycideae</taxon>
        <taxon>Oscillatoriales</taxon>
        <taxon>Microcoleaceae</taxon>
        <taxon>Microcoleus</taxon>
        <taxon>Microcoleus anatoxicus</taxon>
    </lineage>
</organism>
<evidence type="ECO:0000313" key="1">
    <source>
        <dbReference type="EMBL" id="MEK0185798.1"/>
    </source>
</evidence>
<dbReference type="InterPro" id="IPR009057">
    <property type="entry name" value="Homeodomain-like_sf"/>
</dbReference>
<sequence>MTSSLLSTSISRYVTRNPEVLQGEPIIADTQVTVRDIVVFWKSGIKHEEIPQKLLQLVTAAQVFDAISFYLDNQPEIDDRIAWYEARPMLNVSPLLRCNPLLNEVTEYVAAYRRDRNADIDFSESEAL</sequence>
<dbReference type="PANTHER" id="PTHR34849:SF1">
    <property type="entry name" value="SLR0770 PROTEIN"/>
    <property type="match status" value="1"/>
</dbReference>
<keyword evidence="2" id="KW-1185">Reference proteome</keyword>
<dbReference type="Pfam" id="PF04255">
    <property type="entry name" value="DUF433"/>
    <property type="match status" value="1"/>
</dbReference>